<keyword evidence="2" id="KW-0808">Transferase</keyword>
<dbReference type="Gene3D" id="3.40.50.150">
    <property type="entry name" value="Vaccinia Virus protein VP39"/>
    <property type="match status" value="1"/>
</dbReference>
<dbReference type="GO" id="GO:0032259">
    <property type="term" value="P:methylation"/>
    <property type="evidence" value="ECO:0007669"/>
    <property type="project" value="UniProtKB-KW"/>
</dbReference>
<name>I3T9J0_LOTJA</name>
<dbReference type="PANTHER" id="PTHR11746">
    <property type="entry name" value="O-METHYLTRANSFERASE"/>
    <property type="match status" value="1"/>
</dbReference>
<evidence type="ECO:0000256" key="3">
    <source>
        <dbReference type="ARBA" id="ARBA00022691"/>
    </source>
</evidence>
<dbReference type="CDD" id="cd02440">
    <property type="entry name" value="AdoMet_MTases"/>
    <property type="match status" value="1"/>
</dbReference>
<dbReference type="Pfam" id="PF00891">
    <property type="entry name" value="Methyltransf_2"/>
    <property type="match status" value="1"/>
</dbReference>
<evidence type="ECO:0008006" key="8">
    <source>
        <dbReference type="Google" id="ProtNLM"/>
    </source>
</evidence>
<dbReference type="Pfam" id="PF08100">
    <property type="entry name" value="Dimerisation"/>
    <property type="match status" value="1"/>
</dbReference>
<dbReference type="InterPro" id="IPR029063">
    <property type="entry name" value="SAM-dependent_MTases_sf"/>
</dbReference>
<evidence type="ECO:0000256" key="2">
    <source>
        <dbReference type="ARBA" id="ARBA00022679"/>
    </source>
</evidence>
<dbReference type="InterPro" id="IPR001077">
    <property type="entry name" value="COMT_C"/>
</dbReference>
<dbReference type="GO" id="GO:0008757">
    <property type="term" value="F:S-adenosylmethionine-dependent methyltransferase activity"/>
    <property type="evidence" value="ECO:0007669"/>
    <property type="project" value="UniProtKB-ARBA"/>
</dbReference>
<feature type="active site" description="Proton acceptor" evidence="4">
    <location>
        <position position="273"/>
    </location>
</feature>
<organism evidence="7">
    <name type="scientific">Lotus japonicus</name>
    <name type="common">Lotus corniculatus var. japonicus</name>
    <dbReference type="NCBI Taxonomy" id="34305"/>
    <lineage>
        <taxon>Eukaryota</taxon>
        <taxon>Viridiplantae</taxon>
        <taxon>Streptophyta</taxon>
        <taxon>Embryophyta</taxon>
        <taxon>Tracheophyta</taxon>
        <taxon>Spermatophyta</taxon>
        <taxon>Magnoliopsida</taxon>
        <taxon>eudicotyledons</taxon>
        <taxon>Gunneridae</taxon>
        <taxon>Pentapetalae</taxon>
        <taxon>rosids</taxon>
        <taxon>fabids</taxon>
        <taxon>Fabales</taxon>
        <taxon>Fabaceae</taxon>
        <taxon>Papilionoideae</taxon>
        <taxon>50 kb inversion clade</taxon>
        <taxon>NPAAA clade</taxon>
        <taxon>Hologalegina</taxon>
        <taxon>robinioid clade</taxon>
        <taxon>Loteae</taxon>
        <taxon>Lotus</taxon>
    </lineage>
</organism>
<dbReference type="EMBL" id="BT149388">
    <property type="protein sequence ID" value="AFK49182.1"/>
    <property type="molecule type" value="mRNA"/>
</dbReference>
<evidence type="ECO:0000259" key="5">
    <source>
        <dbReference type="Pfam" id="PF00891"/>
    </source>
</evidence>
<dbReference type="FunFam" id="3.40.50.150:FF:000705">
    <property type="entry name" value="Uncharacterized protein"/>
    <property type="match status" value="1"/>
</dbReference>
<dbReference type="InterPro" id="IPR036388">
    <property type="entry name" value="WH-like_DNA-bd_sf"/>
</dbReference>
<dbReference type="GO" id="GO:0008171">
    <property type="term" value="F:O-methyltransferase activity"/>
    <property type="evidence" value="ECO:0007669"/>
    <property type="project" value="InterPro"/>
</dbReference>
<evidence type="ECO:0000256" key="4">
    <source>
        <dbReference type="PIRSR" id="PIRSR005739-1"/>
    </source>
</evidence>
<dbReference type="PROSITE" id="PS51683">
    <property type="entry name" value="SAM_OMT_II"/>
    <property type="match status" value="1"/>
</dbReference>
<keyword evidence="3" id="KW-0949">S-adenosyl-L-methionine</keyword>
<dbReference type="InterPro" id="IPR016461">
    <property type="entry name" value="COMT-like"/>
</dbReference>
<protein>
    <recommendedName>
        <fullName evidence="8">Isoliquiritigenin 2'-O-methyltransferase</fullName>
    </recommendedName>
</protein>
<dbReference type="AlphaFoldDB" id="I3T9J0"/>
<dbReference type="PIRSF" id="PIRSF005739">
    <property type="entry name" value="O-mtase"/>
    <property type="match status" value="1"/>
</dbReference>
<sequence length="369" mass="40528">MSSNSKQNQHSVEVTEVDDAYPIALSLCFSRIFPAILNAAVDLNLFDIIAKAQKSSGSSLSAAEIASHLPFQHSELAIRLERMLPVLASFSLLTCSIRTTEGGNRERVYAISPVGKYFISDNNEGSLGPLSALMHRGFRDIWNDVKDAIVDPNNNNQFKNAYGSLPFQYMEKNHGLNDLFNKAMAGASTLELNQILKIYKGFEGVSTLVDVGGGVGQALEQILSQYPSIKGINFDLPQVIQTAPPHPGIEHVPGDMFESVPSGNAIMLKRTCHNWSDEDCVKFLRNCHKALPEHGKVIIVENIYPEVPNSSVMSKCVSAGDNLMFLVHRSMERTENEFRSLCSNSGFSKFHLACGSGSSSVMGVMEFYK</sequence>
<reference evidence="7" key="1">
    <citation type="submission" date="2012-05" db="EMBL/GenBank/DDBJ databases">
        <authorList>
            <person name="Krishnakumar V."/>
            <person name="Cheung F."/>
            <person name="Xiao Y."/>
            <person name="Chan A."/>
            <person name="Moskal W.A."/>
            <person name="Town C.D."/>
        </authorList>
    </citation>
    <scope>NUCLEOTIDE SEQUENCE</scope>
</reference>
<accession>I3T9J0</accession>
<feature type="domain" description="O-methyltransferase dimerisation" evidence="6">
    <location>
        <begin position="26"/>
        <end position="120"/>
    </location>
</feature>
<proteinExistence type="evidence at transcript level"/>
<dbReference type="InterPro" id="IPR012967">
    <property type="entry name" value="COMT_dimerisation"/>
</dbReference>
<feature type="domain" description="O-methyltransferase C-terminal" evidence="5">
    <location>
        <begin position="142"/>
        <end position="348"/>
    </location>
</feature>
<dbReference type="SUPFAM" id="SSF46785">
    <property type="entry name" value="Winged helix' DNA-binding domain"/>
    <property type="match status" value="1"/>
</dbReference>
<dbReference type="SUPFAM" id="SSF53335">
    <property type="entry name" value="S-adenosyl-L-methionine-dependent methyltransferases"/>
    <property type="match status" value="1"/>
</dbReference>
<evidence type="ECO:0000256" key="1">
    <source>
        <dbReference type="ARBA" id="ARBA00022603"/>
    </source>
</evidence>
<dbReference type="GO" id="GO:0046983">
    <property type="term" value="F:protein dimerization activity"/>
    <property type="evidence" value="ECO:0007669"/>
    <property type="project" value="InterPro"/>
</dbReference>
<dbReference type="InterPro" id="IPR036390">
    <property type="entry name" value="WH_DNA-bd_sf"/>
</dbReference>
<dbReference type="FunFam" id="1.10.10.10:FF:000357">
    <property type="entry name" value="Caffeic acid 3-O-methyltransferase"/>
    <property type="match status" value="1"/>
</dbReference>
<keyword evidence="1" id="KW-0489">Methyltransferase</keyword>
<dbReference type="Gene3D" id="1.10.10.10">
    <property type="entry name" value="Winged helix-like DNA-binding domain superfamily/Winged helix DNA-binding domain"/>
    <property type="match status" value="1"/>
</dbReference>
<evidence type="ECO:0000313" key="7">
    <source>
        <dbReference type="EMBL" id="AFK49182.1"/>
    </source>
</evidence>
<evidence type="ECO:0000259" key="6">
    <source>
        <dbReference type="Pfam" id="PF08100"/>
    </source>
</evidence>